<accession>A0AAX4KY65</accession>
<dbReference type="InterPro" id="IPR021578">
    <property type="entry name" value="STK_08120-like"/>
</dbReference>
<dbReference type="InterPro" id="IPR023393">
    <property type="entry name" value="START-like_dom_sf"/>
</dbReference>
<dbReference type="Pfam" id="PF11485">
    <property type="entry name" value="STK_08120-like"/>
    <property type="match status" value="1"/>
</dbReference>
<dbReference type="EMBL" id="CP146016">
    <property type="protein sequence ID" value="WWQ59512.1"/>
    <property type="molecule type" value="Genomic_DNA"/>
</dbReference>
<dbReference type="AlphaFoldDB" id="A0AAX4KY65"/>
<dbReference type="GeneID" id="89336783"/>
<organism evidence="1 2">
    <name type="scientific">Sulfolobus tengchongensis</name>
    <dbReference type="NCBI Taxonomy" id="207809"/>
    <lineage>
        <taxon>Archaea</taxon>
        <taxon>Thermoproteota</taxon>
        <taxon>Thermoprotei</taxon>
        <taxon>Sulfolobales</taxon>
        <taxon>Sulfolobaceae</taxon>
        <taxon>Sulfolobus</taxon>
    </lineage>
</organism>
<gene>
    <name evidence="1" type="ORF">V6M85_08400</name>
</gene>
<dbReference type="Gene3D" id="3.30.530.20">
    <property type="match status" value="1"/>
</dbReference>
<dbReference type="Proteomes" id="UP001432202">
    <property type="component" value="Chromosome"/>
</dbReference>
<sequence length="139" mass="15667">MQDKIEIYGEDYDERLSVIFADPQFLLPNLLGALNVEVNGNDFKAEIPMSILFGRGTFLIHGKIFTSLNSITYVINVAGYGPDKGGKIRIDFNKNVIKIDISLNIPAETLNGRIIKGKVKEFKSNANELIRLERIKRKI</sequence>
<name>A0AAX4KY65_9CREN</name>
<evidence type="ECO:0000313" key="1">
    <source>
        <dbReference type="EMBL" id="WWQ59512.1"/>
    </source>
</evidence>
<protein>
    <submittedName>
        <fullName evidence="1">STK_08120 family protein</fullName>
    </submittedName>
</protein>
<keyword evidence="2" id="KW-1185">Reference proteome</keyword>
<dbReference type="RefSeq" id="WP_338598713.1">
    <property type="nucleotide sequence ID" value="NZ_CP146016.1"/>
</dbReference>
<evidence type="ECO:0000313" key="2">
    <source>
        <dbReference type="Proteomes" id="UP001432202"/>
    </source>
</evidence>
<proteinExistence type="predicted"/>
<reference evidence="1 2" key="1">
    <citation type="submission" date="2024-02" db="EMBL/GenBank/DDBJ databases">
        <title>STSV induces naive adaptation in Sulfolobus.</title>
        <authorList>
            <person name="Xiang X."/>
            <person name="Song M."/>
        </authorList>
    </citation>
    <scope>NUCLEOTIDE SEQUENCE [LARGE SCALE GENOMIC DNA]</scope>
    <source>
        <strain evidence="1 2">RT2</strain>
    </source>
</reference>